<evidence type="ECO:0000313" key="7">
    <source>
        <dbReference type="Proteomes" id="UP000256970"/>
    </source>
</evidence>
<feature type="region of interest" description="Disordered" evidence="4">
    <location>
        <begin position="641"/>
        <end position="688"/>
    </location>
</feature>
<evidence type="ECO:0000256" key="2">
    <source>
        <dbReference type="ARBA" id="ARBA00022771"/>
    </source>
</evidence>
<keyword evidence="7" id="KW-1185">Reference proteome</keyword>
<dbReference type="SUPFAM" id="SSF144232">
    <property type="entry name" value="HIT/MYND zinc finger-like"/>
    <property type="match status" value="1"/>
</dbReference>
<keyword evidence="2" id="KW-0863">Zinc-finger</keyword>
<evidence type="ECO:0000256" key="4">
    <source>
        <dbReference type="SAM" id="MobiDB-lite"/>
    </source>
</evidence>
<dbReference type="Pfam" id="PF01753">
    <property type="entry name" value="zf-MYND"/>
    <property type="match status" value="1"/>
</dbReference>
<evidence type="ECO:0000259" key="5">
    <source>
        <dbReference type="Pfam" id="PF01753"/>
    </source>
</evidence>
<feature type="region of interest" description="Disordered" evidence="4">
    <location>
        <begin position="869"/>
        <end position="893"/>
    </location>
</feature>
<feature type="compositionally biased region" description="Acidic residues" evidence="4">
    <location>
        <begin position="884"/>
        <end position="893"/>
    </location>
</feature>
<protein>
    <recommendedName>
        <fullName evidence="5">MYND-type domain-containing protein</fullName>
    </recommendedName>
</protein>
<dbReference type="InterPro" id="IPR002893">
    <property type="entry name" value="Znf_MYND"/>
</dbReference>
<evidence type="ECO:0000256" key="1">
    <source>
        <dbReference type="ARBA" id="ARBA00022723"/>
    </source>
</evidence>
<feature type="region of interest" description="Disordered" evidence="4">
    <location>
        <begin position="246"/>
        <end position="265"/>
    </location>
</feature>
<reference evidence="6 7" key="1">
    <citation type="submission" date="2016-10" db="EMBL/GenBank/DDBJ databases">
        <authorList>
            <person name="Cai Z."/>
        </authorList>
    </citation>
    <scope>NUCLEOTIDE SEQUENCE [LARGE SCALE GENOMIC DNA]</scope>
</reference>
<feature type="compositionally biased region" description="Low complexity" evidence="4">
    <location>
        <begin position="647"/>
        <end position="665"/>
    </location>
</feature>
<evidence type="ECO:0000313" key="6">
    <source>
        <dbReference type="EMBL" id="SZX64566.1"/>
    </source>
</evidence>
<feature type="compositionally biased region" description="Low complexity" evidence="4">
    <location>
        <begin position="406"/>
        <end position="417"/>
    </location>
</feature>
<organism evidence="6 7">
    <name type="scientific">Tetradesmus obliquus</name>
    <name type="common">Green alga</name>
    <name type="synonym">Acutodesmus obliquus</name>
    <dbReference type="NCBI Taxonomy" id="3088"/>
    <lineage>
        <taxon>Eukaryota</taxon>
        <taxon>Viridiplantae</taxon>
        <taxon>Chlorophyta</taxon>
        <taxon>core chlorophytes</taxon>
        <taxon>Chlorophyceae</taxon>
        <taxon>CS clade</taxon>
        <taxon>Sphaeropleales</taxon>
        <taxon>Scenedesmaceae</taxon>
        <taxon>Tetradesmus</taxon>
    </lineage>
</organism>
<feature type="region of interest" description="Disordered" evidence="4">
    <location>
        <begin position="1020"/>
        <end position="1058"/>
    </location>
</feature>
<name>A0A383VJL8_TETOB</name>
<dbReference type="Gene3D" id="6.10.140.2220">
    <property type="match status" value="1"/>
</dbReference>
<feature type="region of interest" description="Disordered" evidence="4">
    <location>
        <begin position="384"/>
        <end position="447"/>
    </location>
</feature>
<keyword evidence="3" id="KW-0862">Zinc</keyword>
<evidence type="ECO:0000256" key="3">
    <source>
        <dbReference type="ARBA" id="ARBA00022833"/>
    </source>
</evidence>
<keyword evidence="1" id="KW-0479">Metal-binding</keyword>
<feature type="compositionally biased region" description="Polar residues" evidence="4">
    <location>
        <begin position="421"/>
        <end position="435"/>
    </location>
</feature>
<feature type="region of interest" description="Disordered" evidence="4">
    <location>
        <begin position="782"/>
        <end position="817"/>
    </location>
</feature>
<sequence>MHLDTAVSAARVFVKQWSSAGQSLGFLLQYSKKLSTVTTNLLQAVQGVWSLSNSYRPPDSLLRQLQRYAWLPMLCEAVMCLKDCCSSQQMAGSSDHAAAEAMQHADTAILALGSLLLAICRWCNLSQLLHTAEQQGAPRSAAAFRELFQQAWCHAAVFLLANYTAVLVALLRQDVQQQQQQQQLPPGAARSPSQQQRAGRASPLQQGMRASRQEQVQQQLLQALSLDMPMLQQQQQQQQVACSASASAADRAAPPSPQQNLQQQQPLLSTAAVWREVQLPAAHCAWVPPSDPEVWRSQGLGVTNSAAAELQLLLMLWGWAIRRAPAAGLEHHTSCDMLLLLLEAAWLLDVCPAAASHQKRGLCLWSTPAHMLRLLAQPVLPPEEAADEAAADRHAKQQQAEEAEAASEQLGEEAGAATPAESASGQAASQTNGQQRDGVPADQEQQQEQRQELLRLLQHPGLAGCVVQLPLELLKALQPLSDARLKQAALHFSRLDDTVRRLMEMPTLLLQVEDGLNTAAASSQQQQQQTGQQQPQQQQLLLLQTTGLREQHSLQLLQLAEVYLRCQHLSRVVGLEAGQLLAAVLPITAVRLLHVFSSRELTAGLAALVITRCKALRVLTAEMLEQQQQGLQHLVAAAEHDTGQAGGSEPADDSSSSSSSGSSPEFGGRHASRGACSDGDSSDDEDSVSISSWCSTSSSILDSPGVLLHEKHLAVGGMALHMMEQATAWLNIITVWQGRPSEANCSSQLSAADIARQLDAALSQGSSVKAAQLFTEALASSTSDTSSSDADTCPPAAAKASSNGSSSSSSAAEAPSASSSDVGVAAVDALVAACLPMACCMMQHAAAVLQQLLPVWATIAPNWQEAASTAAGSSSSSGSSSSESDADSSCEDEAVPSLKEIAAHHQLMVAQHIVPHMLSLAAAMPTIEQALQGSHKQFVLAAAVAVTRSAPVSDPAGHQEASASACGSGLLASNMQVQGLGAQQHAALACLAQLPFAFSDVLQAAAGAAADIAKAGLGTGAGSKQRSSSAQATPSASPQQPASSLQPSPRSSGSSSRSWGCHYAGCTNLSGVSELAMPVYGCSGCRGADYSHPCTYCSSACQQADWPVHKLVCRQVRRQSSKGQQQQQQQ</sequence>
<gene>
    <name evidence="6" type="ORF">BQ4739_LOCUS5073</name>
</gene>
<dbReference type="AlphaFoldDB" id="A0A383VJL8"/>
<feature type="compositionally biased region" description="Low complexity" evidence="4">
    <location>
        <begin position="1025"/>
        <end position="1058"/>
    </location>
</feature>
<accession>A0A383VJL8</accession>
<dbReference type="GO" id="GO:0008270">
    <property type="term" value="F:zinc ion binding"/>
    <property type="evidence" value="ECO:0007669"/>
    <property type="project" value="UniProtKB-KW"/>
</dbReference>
<feature type="region of interest" description="Disordered" evidence="4">
    <location>
        <begin position="181"/>
        <end position="209"/>
    </location>
</feature>
<feature type="compositionally biased region" description="Low complexity" evidence="4">
    <location>
        <begin position="869"/>
        <end position="883"/>
    </location>
</feature>
<dbReference type="Proteomes" id="UP000256970">
    <property type="component" value="Unassembled WGS sequence"/>
</dbReference>
<feature type="domain" description="MYND-type" evidence="5">
    <location>
        <begin position="1076"/>
        <end position="1113"/>
    </location>
</feature>
<proteinExistence type="predicted"/>
<dbReference type="EMBL" id="FNXT01000417">
    <property type="protein sequence ID" value="SZX64566.1"/>
    <property type="molecule type" value="Genomic_DNA"/>
</dbReference>